<keyword evidence="4" id="KW-0238">DNA-binding</keyword>
<gene>
    <name evidence="7" type="ORF">CCHLO57077_00015089</name>
</gene>
<dbReference type="InterPro" id="IPR052360">
    <property type="entry name" value="Transcr_Regulatory_Proteins"/>
</dbReference>
<keyword evidence="1" id="KW-0479">Metal-binding</keyword>
<keyword evidence="6" id="KW-0539">Nucleus</keyword>
<dbReference type="Proteomes" id="UP001160390">
    <property type="component" value="Unassembled WGS sequence"/>
</dbReference>
<evidence type="ECO:0000256" key="4">
    <source>
        <dbReference type="ARBA" id="ARBA00023125"/>
    </source>
</evidence>
<evidence type="ECO:0000313" key="7">
    <source>
        <dbReference type="EMBL" id="CAI6017167.1"/>
    </source>
</evidence>
<dbReference type="EMBL" id="CABFNP030000456">
    <property type="protein sequence ID" value="CAI6017167.1"/>
    <property type="molecule type" value="Genomic_DNA"/>
</dbReference>
<evidence type="ECO:0000256" key="1">
    <source>
        <dbReference type="ARBA" id="ARBA00022723"/>
    </source>
</evidence>
<organism evidence="7 8">
    <name type="scientific">Clonostachys chloroleuca</name>
    <dbReference type="NCBI Taxonomy" id="1926264"/>
    <lineage>
        <taxon>Eukaryota</taxon>
        <taxon>Fungi</taxon>
        <taxon>Dikarya</taxon>
        <taxon>Ascomycota</taxon>
        <taxon>Pezizomycotina</taxon>
        <taxon>Sordariomycetes</taxon>
        <taxon>Hypocreomycetidae</taxon>
        <taxon>Hypocreales</taxon>
        <taxon>Bionectriaceae</taxon>
        <taxon>Clonostachys</taxon>
    </lineage>
</organism>
<evidence type="ECO:0000313" key="8">
    <source>
        <dbReference type="Proteomes" id="UP001160390"/>
    </source>
</evidence>
<evidence type="ECO:0000256" key="3">
    <source>
        <dbReference type="ARBA" id="ARBA00023015"/>
    </source>
</evidence>
<accession>A0AA35LQ29</accession>
<keyword evidence="3" id="KW-0805">Transcription regulation</keyword>
<dbReference type="Pfam" id="PF11951">
    <property type="entry name" value="Fungal_trans_2"/>
    <property type="match status" value="1"/>
</dbReference>
<protein>
    <submittedName>
        <fullName evidence="7">Uncharacterized protein</fullName>
    </submittedName>
</protein>
<reference evidence="7" key="1">
    <citation type="submission" date="2023-01" db="EMBL/GenBank/DDBJ databases">
        <authorList>
            <person name="Piombo E."/>
        </authorList>
    </citation>
    <scope>NUCLEOTIDE SEQUENCE</scope>
</reference>
<keyword evidence="8" id="KW-1185">Reference proteome</keyword>
<keyword evidence="5" id="KW-0804">Transcription</keyword>
<dbReference type="GO" id="GO:0003677">
    <property type="term" value="F:DNA binding"/>
    <property type="evidence" value="ECO:0007669"/>
    <property type="project" value="UniProtKB-KW"/>
</dbReference>
<keyword evidence="2" id="KW-0862">Zinc</keyword>
<dbReference type="PANTHER" id="PTHR36206:SF13">
    <property type="entry name" value="TRANSCRIPTIONAL REGULATORY PROTEIN MOC3"/>
    <property type="match status" value="1"/>
</dbReference>
<evidence type="ECO:0000256" key="6">
    <source>
        <dbReference type="ARBA" id="ARBA00023242"/>
    </source>
</evidence>
<evidence type="ECO:0000256" key="2">
    <source>
        <dbReference type="ARBA" id="ARBA00022833"/>
    </source>
</evidence>
<dbReference type="InterPro" id="IPR021858">
    <property type="entry name" value="Fun_TF"/>
</dbReference>
<dbReference type="GO" id="GO:0046872">
    <property type="term" value="F:metal ion binding"/>
    <property type="evidence" value="ECO:0007669"/>
    <property type="project" value="UniProtKB-KW"/>
</dbReference>
<comment type="caution">
    <text evidence="7">The sequence shown here is derived from an EMBL/GenBank/DDBJ whole genome shotgun (WGS) entry which is preliminary data.</text>
</comment>
<sequence length="509" mass="56278">MTLTQGLGRDGKVKCDGYAPPKTQTLAREHLAAQAHAEPSTGLLLAASPAGLVAEAFDGGPATVLFRHFRTRTIEDLAAASPTSATFWNRHVLPFGNAIPAVRHAAMAVGAAHQASLQRHVGALDPQVTERMDHLSIHEYNQAIRHLLPHMSAGGAPNIRIVVTCCLLFYGLESIRGCAFESVRHLRAGAQLLLPMAGQGTGPASTVNVGCTDALSEISTLFSRLGVEAALYAQDQTVPEFRSRGTCFDGWTENQWQTTFPTLADASDALWKLDEELSTYNSRAFVIAKTFPGDSPLDRASALHRIIGPTYMPAIRFLVKRFRYWRARFAKIVAEAEQRGVQPLERPQVTMLILRQRVWETMLDEIPDGDPLLADSILDCAEELIHHLSSKNRTFQIESVLSSVSFAWCFSGQERHYSRALRILRSVYVCEGVWESGKLADMMEAGYVQSETFNRRNWPGYIILLPSAKARESRPSVSDQPALKFCELGRNVKAAGPRHHDELVWGVIR</sequence>
<evidence type="ECO:0000256" key="5">
    <source>
        <dbReference type="ARBA" id="ARBA00023163"/>
    </source>
</evidence>
<proteinExistence type="predicted"/>
<dbReference type="PANTHER" id="PTHR36206">
    <property type="entry name" value="ASPERCRYPTIN BIOSYNTHESIS CLUSTER-SPECIFIC TRANSCRIPTION REGULATOR ATNN-RELATED"/>
    <property type="match status" value="1"/>
</dbReference>
<name>A0AA35LQ29_9HYPO</name>
<dbReference type="AlphaFoldDB" id="A0AA35LQ29"/>